<sequence>MSSQPPSHSQQPLLQPLRQQIAEQSARTFSCQFEGQTVWVKRAEYHASPRWRWLASCIARISNNPLYIPTQAPAGVVAIQEEAKRLQHLSDLGVPVPKLIAAEADWIALADAGPSLKQWLLSPDCSEQEKSTILLAAAKALADLHQAGRWHGRPALRDMAWDGERICFLDFEEDPAKVLTNEQCQIRDVLVFIHGLYRYLPADSGLITQAILCYKTHAPQHIWQQSVQLVDRMWVLYRLVHLLSPIAGKDVRQAYFMLRYLRSPEARRRSRLRWLLLTTLGLCFTLANHID</sequence>
<organism evidence="2 3">
    <name type="scientific">Alkalimonas mucilaginosa</name>
    <dbReference type="NCBI Taxonomy" id="3057676"/>
    <lineage>
        <taxon>Bacteria</taxon>
        <taxon>Pseudomonadati</taxon>
        <taxon>Pseudomonadota</taxon>
        <taxon>Gammaproteobacteria</taxon>
        <taxon>Alkalimonas</taxon>
    </lineage>
</organism>
<proteinExistence type="predicted"/>
<evidence type="ECO:0000313" key="2">
    <source>
        <dbReference type="EMBL" id="MEE2025669.1"/>
    </source>
</evidence>
<dbReference type="SUPFAM" id="SSF56112">
    <property type="entry name" value="Protein kinase-like (PK-like)"/>
    <property type="match status" value="1"/>
</dbReference>
<dbReference type="Pfam" id="PF01636">
    <property type="entry name" value="APH"/>
    <property type="match status" value="1"/>
</dbReference>
<name>A0ABU7JIY4_9GAMM</name>
<evidence type="ECO:0000313" key="3">
    <source>
        <dbReference type="Proteomes" id="UP001339167"/>
    </source>
</evidence>
<dbReference type="InterPro" id="IPR011009">
    <property type="entry name" value="Kinase-like_dom_sf"/>
</dbReference>
<dbReference type="InterPro" id="IPR002575">
    <property type="entry name" value="Aminoglycoside_PTrfase"/>
</dbReference>
<dbReference type="RefSeq" id="WP_330088981.1">
    <property type="nucleotide sequence ID" value="NZ_JAUGZK010000015.1"/>
</dbReference>
<keyword evidence="3" id="KW-1185">Reference proteome</keyword>
<dbReference type="EMBL" id="JAUGZK010000015">
    <property type="protein sequence ID" value="MEE2025669.1"/>
    <property type="molecule type" value="Genomic_DNA"/>
</dbReference>
<reference evidence="2 3" key="1">
    <citation type="submission" date="2023-06" db="EMBL/GenBank/DDBJ databases">
        <title>Alkalimonas sp., MEB004 an alkaliphilic bacterium isolated from Lonar Lake, India.</title>
        <authorList>
            <person name="Joshi A."/>
            <person name="Thite S."/>
        </authorList>
    </citation>
    <scope>NUCLEOTIDE SEQUENCE [LARGE SCALE GENOMIC DNA]</scope>
    <source>
        <strain evidence="2 3">MEB004</strain>
    </source>
</reference>
<comment type="caution">
    <text evidence="2">The sequence shown here is derived from an EMBL/GenBank/DDBJ whole genome shotgun (WGS) entry which is preliminary data.</text>
</comment>
<dbReference type="Proteomes" id="UP001339167">
    <property type="component" value="Unassembled WGS sequence"/>
</dbReference>
<evidence type="ECO:0000259" key="1">
    <source>
        <dbReference type="Pfam" id="PF01636"/>
    </source>
</evidence>
<feature type="domain" description="Aminoglycoside phosphotransferase" evidence="1">
    <location>
        <begin position="70"/>
        <end position="163"/>
    </location>
</feature>
<accession>A0ABU7JIY4</accession>
<gene>
    <name evidence="2" type="ORF">QWF21_15635</name>
</gene>
<protein>
    <recommendedName>
        <fullName evidence="1">Aminoglycoside phosphotransferase domain-containing protein</fullName>
    </recommendedName>
</protein>